<accession>A0A8J6TZ15</accession>
<evidence type="ECO:0000313" key="10">
    <source>
        <dbReference type="Proteomes" id="UP000643405"/>
    </source>
</evidence>
<evidence type="ECO:0000256" key="2">
    <source>
        <dbReference type="ARBA" id="ARBA00022448"/>
    </source>
</evidence>
<dbReference type="InterPro" id="IPR035906">
    <property type="entry name" value="MetI-like_sf"/>
</dbReference>
<dbReference type="Gene3D" id="1.10.3720.10">
    <property type="entry name" value="MetI-like"/>
    <property type="match status" value="1"/>
</dbReference>
<dbReference type="Pfam" id="PF00528">
    <property type="entry name" value="BPD_transp_1"/>
    <property type="match status" value="1"/>
</dbReference>
<evidence type="ECO:0000256" key="7">
    <source>
        <dbReference type="RuleBase" id="RU363032"/>
    </source>
</evidence>
<feature type="transmembrane region" description="Helical" evidence="7">
    <location>
        <begin position="173"/>
        <end position="196"/>
    </location>
</feature>
<feature type="domain" description="ABC transmembrane type-1" evidence="8">
    <location>
        <begin position="84"/>
        <end position="298"/>
    </location>
</feature>
<comment type="caution">
    <text evidence="9">The sequence shown here is derived from an EMBL/GenBank/DDBJ whole genome shotgun (WGS) entry which is preliminary data.</text>
</comment>
<dbReference type="PANTHER" id="PTHR30193:SF41">
    <property type="entry name" value="DIACETYLCHITOBIOSE UPTAKE SYSTEM PERMEASE PROTEIN NGCF"/>
    <property type="match status" value="1"/>
</dbReference>
<keyword evidence="6 7" id="KW-0472">Membrane</keyword>
<feature type="transmembrane region" description="Helical" evidence="7">
    <location>
        <begin position="279"/>
        <end position="302"/>
    </location>
</feature>
<dbReference type="PROSITE" id="PS50928">
    <property type="entry name" value="ABC_TM1"/>
    <property type="match status" value="1"/>
</dbReference>
<keyword evidence="4 7" id="KW-0812">Transmembrane</keyword>
<comment type="similarity">
    <text evidence="7">Belongs to the binding-protein-dependent transport system permease family.</text>
</comment>
<name>A0A8J6TZ15_9HYPH</name>
<evidence type="ECO:0000259" key="8">
    <source>
        <dbReference type="PROSITE" id="PS50928"/>
    </source>
</evidence>
<evidence type="ECO:0000313" key="9">
    <source>
        <dbReference type="EMBL" id="MBD0415599.1"/>
    </source>
</evidence>
<dbReference type="GO" id="GO:0005886">
    <property type="term" value="C:plasma membrane"/>
    <property type="evidence" value="ECO:0007669"/>
    <property type="project" value="UniProtKB-SubCell"/>
</dbReference>
<dbReference type="AlphaFoldDB" id="A0A8J6TZ15"/>
<dbReference type="Proteomes" id="UP000643405">
    <property type="component" value="Unassembled WGS sequence"/>
</dbReference>
<evidence type="ECO:0000256" key="1">
    <source>
        <dbReference type="ARBA" id="ARBA00004651"/>
    </source>
</evidence>
<evidence type="ECO:0000256" key="4">
    <source>
        <dbReference type="ARBA" id="ARBA00022692"/>
    </source>
</evidence>
<evidence type="ECO:0000256" key="5">
    <source>
        <dbReference type="ARBA" id="ARBA00022989"/>
    </source>
</evidence>
<evidence type="ECO:0000256" key="6">
    <source>
        <dbReference type="ARBA" id="ARBA00023136"/>
    </source>
</evidence>
<dbReference type="SUPFAM" id="SSF161098">
    <property type="entry name" value="MetI-like"/>
    <property type="match status" value="1"/>
</dbReference>
<dbReference type="PANTHER" id="PTHR30193">
    <property type="entry name" value="ABC TRANSPORTER PERMEASE PROTEIN"/>
    <property type="match status" value="1"/>
</dbReference>
<keyword evidence="3" id="KW-1003">Cell membrane</keyword>
<sequence length="308" mass="34646">MINSQNIHDGAPIRRRSGRQRRKQLAGLLFIAPALILVATFFVIPLGMAFWMSLHNWPLLGRPRFIGFGNYIRLTQDAQFWSSMRFTVYYTVIVTIAIFAVAFPLALFAEKAHRFTKFYRTAFFLPVVVGFGSASLLWAWLLDVDSGLFSPAAEYLGLMTTRINLLADFDTTFWSIIIMVVWKTAGFNMIILLTGLQGISTEVQEAARIDGASSLQRFRRITLPLMRRTIALALILSVSGSMLAFDQFYIIADGGPQNRTVTAVYWIFSQSFGSFRLGYGAALSMVLLVILVFISVVQLRLLRNPEGM</sequence>
<keyword evidence="10" id="KW-1185">Reference proteome</keyword>
<keyword evidence="2 7" id="KW-0813">Transport</keyword>
<feature type="transmembrane region" description="Helical" evidence="7">
    <location>
        <begin position="25"/>
        <end position="52"/>
    </location>
</feature>
<dbReference type="InterPro" id="IPR051393">
    <property type="entry name" value="ABC_transporter_permease"/>
</dbReference>
<feature type="transmembrane region" description="Helical" evidence="7">
    <location>
        <begin position="88"/>
        <end position="109"/>
    </location>
</feature>
<feature type="transmembrane region" description="Helical" evidence="7">
    <location>
        <begin position="121"/>
        <end position="141"/>
    </location>
</feature>
<comment type="subcellular location">
    <subcellularLocation>
        <location evidence="1 7">Cell membrane</location>
        <topology evidence="1 7">Multi-pass membrane protein</topology>
    </subcellularLocation>
</comment>
<dbReference type="RefSeq" id="WP_188165000.1">
    <property type="nucleotide sequence ID" value="NZ_JACVVX010000003.1"/>
</dbReference>
<dbReference type="CDD" id="cd06261">
    <property type="entry name" value="TM_PBP2"/>
    <property type="match status" value="1"/>
</dbReference>
<feature type="transmembrane region" description="Helical" evidence="7">
    <location>
        <begin position="229"/>
        <end position="252"/>
    </location>
</feature>
<keyword evidence="5 7" id="KW-1133">Transmembrane helix</keyword>
<gene>
    <name evidence="9" type="ORF">ICI42_13090</name>
</gene>
<organism evidence="9 10">
    <name type="scientific">Oryzicola mucosus</name>
    <dbReference type="NCBI Taxonomy" id="2767425"/>
    <lineage>
        <taxon>Bacteria</taxon>
        <taxon>Pseudomonadati</taxon>
        <taxon>Pseudomonadota</taxon>
        <taxon>Alphaproteobacteria</taxon>
        <taxon>Hyphomicrobiales</taxon>
        <taxon>Phyllobacteriaceae</taxon>
        <taxon>Oryzicola</taxon>
    </lineage>
</organism>
<dbReference type="GO" id="GO:0055085">
    <property type="term" value="P:transmembrane transport"/>
    <property type="evidence" value="ECO:0007669"/>
    <property type="project" value="InterPro"/>
</dbReference>
<evidence type="ECO:0000256" key="3">
    <source>
        <dbReference type="ARBA" id="ARBA00022475"/>
    </source>
</evidence>
<dbReference type="InterPro" id="IPR000515">
    <property type="entry name" value="MetI-like"/>
</dbReference>
<proteinExistence type="inferred from homology"/>
<dbReference type="EMBL" id="JACVVX010000003">
    <property type="protein sequence ID" value="MBD0415599.1"/>
    <property type="molecule type" value="Genomic_DNA"/>
</dbReference>
<reference evidence="9" key="1">
    <citation type="submission" date="2020-09" db="EMBL/GenBank/DDBJ databases">
        <title>Genome seq and assembly of Tianweitania sp.</title>
        <authorList>
            <person name="Chhetri G."/>
        </authorList>
    </citation>
    <scope>NUCLEOTIDE SEQUENCE</scope>
    <source>
        <strain evidence="9">Rool2</strain>
    </source>
</reference>
<protein>
    <submittedName>
        <fullName evidence="9">Sugar ABC transporter permease</fullName>
    </submittedName>
</protein>